<protein>
    <submittedName>
        <fullName evidence="3">Uncharacterized protein</fullName>
    </submittedName>
</protein>
<keyword evidence="4" id="KW-1185">Reference proteome</keyword>
<feature type="coiled-coil region" evidence="1">
    <location>
        <begin position="328"/>
        <end position="379"/>
    </location>
</feature>
<evidence type="ECO:0000256" key="2">
    <source>
        <dbReference type="SAM" id="MobiDB-lite"/>
    </source>
</evidence>
<dbReference type="AlphaFoldDB" id="A0A926WJQ3"/>
<reference evidence="4" key="1">
    <citation type="journal article" date="2020" name="ISME J.">
        <title>Comparative genomics reveals insights into cyanobacterial evolution and habitat adaptation.</title>
        <authorList>
            <person name="Chen M.Y."/>
            <person name="Teng W.K."/>
            <person name="Zhao L."/>
            <person name="Hu C.X."/>
            <person name="Zhou Y.K."/>
            <person name="Han B.P."/>
            <person name="Song L.R."/>
            <person name="Shu W.S."/>
        </authorList>
    </citation>
    <scope>NUCLEOTIDE SEQUENCE [LARGE SCALE GENOMIC DNA]</scope>
    <source>
        <strain evidence="4">FACHB-251</strain>
    </source>
</reference>
<gene>
    <name evidence="3" type="ORF">H6G06_16805</name>
</gene>
<dbReference type="Proteomes" id="UP000662185">
    <property type="component" value="Unassembled WGS sequence"/>
</dbReference>
<proteinExistence type="predicted"/>
<evidence type="ECO:0000313" key="4">
    <source>
        <dbReference type="Proteomes" id="UP000662185"/>
    </source>
</evidence>
<feature type="compositionally biased region" description="Low complexity" evidence="2">
    <location>
        <begin position="174"/>
        <end position="191"/>
    </location>
</feature>
<dbReference type="EMBL" id="JACJQU010000010">
    <property type="protein sequence ID" value="MBD2295094.1"/>
    <property type="molecule type" value="Genomic_DNA"/>
</dbReference>
<sequence>MTQAQGFREALADIQATAQQELDQYIHRQADDIAPFAVTYSFDYQQFTDPALQNKAKTTLVNFLGFVRQTFDGILASGKALQEIYNDCLAVCPHGKQVFNTWLSSADFGASRYIASSAMKIYTWFEGLPERIQRLVKEKVQNWSVAALRQLTKVAHHLVEELVGSGKKTAAQIKSTSGKTATSTKATNSNSIPSNHEQTDIPKFALGVRVVVVDGEWEGYKGIITAKWELNGNESWWVLLDHTVSQGSFTKTLFKPAQIQPEIIIAKRGSRNHLQETFTAQQVEEKIAEALAQREREKAEEELGRFVEIRDAALKAAAEELKAAAQHSQKIAQEKEKLIEKLIDTEKQLAAVQNIFIKNQQLEQRVAELEKSLEEANQSGWHNTFSKQAVKVVNSELEKTIAPLMSEVERLNAVVVSQEQELAQLQNVNDMQQAELQKFVNLVNDTDEINLSQAEMSEQFMKIKNWVQQDMKID</sequence>
<evidence type="ECO:0000256" key="1">
    <source>
        <dbReference type="SAM" id="Coils"/>
    </source>
</evidence>
<accession>A0A926WJQ3</accession>
<name>A0A926WJQ3_9NOST</name>
<keyword evidence="1" id="KW-0175">Coiled coil</keyword>
<comment type="caution">
    <text evidence="3">The sequence shown here is derived from an EMBL/GenBank/DDBJ whole genome shotgun (WGS) entry which is preliminary data.</text>
</comment>
<organism evidence="3 4">
    <name type="scientific">Anabaena sphaerica FACHB-251</name>
    <dbReference type="NCBI Taxonomy" id="2692883"/>
    <lineage>
        <taxon>Bacteria</taxon>
        <taxon>Bacillati</taxon>
        <taxon>Cyanobacteriota</taxon>
        <taxon>Cyanophyceae</taxon>
        <taxon>Nostocales</taxon>
        <taxon>Nostocaceae</taxon>
        <taxon>Anabaena</taxon>
    </lineage>
</organism>
<feature type="region of interest" description="Disordered" evidence="2">
    <location>
        <begin position="173"/>
        <end position="196"/>
    </location>
</feature>
<evidence type="ECO:0000313" key="3">
    <source>
        <dbReference type="EMBL" id="MBD2295094.1"/>
    </source>
</evidence>
<feature type="coiled-coil region" evidence="1">
    <location>
        <begin position="408"/>
        <end position="442"/>
    </location>
</feature>